<dbReference type="Proteomes" id="UP000007148">
    <property type="component" value="Unassembled WGS sequence"/>
</dbReference>
<dbReference type="GO" id="GO:0016746">
    <property type="term" value="F:acyltransferase activity"/>
    <property type="evidence" value="ECO:0007669"/>
    <property type="project" value="UniProtKB-KW"/>
</dbReference>
<evidence type="ECO:0000256" key="3">
    <source>
        <dbReference type="ARBA" id="ARBA00023315"/>
    </source>
</evidence>
<dbReference type="OrthoDB" id="240216at2759"/>
<reference evidence="6 7" key="1">
    <citation type="journal article" date="2011" name="PLoS Pathog.">
        <title>Endophytic Life Strategies Decoded by Genome and Transcriptome Analyses of the Mutualistic Root Symbiont Piriformospora indica.</title>
        <authorList>
            <person name="Zuccaro A."/>
            <person name="Lahrmann U."/>
            <person name="Guldener U."/>
            <person name="Langen G."/>
            <person name="Pfiffi S."/>
            <person name="Biedenkopf D."/>
            <person name="Wong P."/>
            <person name="Samans B."/>
            <person name="Grimm C."/>
            <person name="Basiewicz M."/>
            <person name="Murat C."/>
            <person name="Martin F."/>
            <person name="Kogel K.H."/>
        </authorList>
    </citation>
    <scope>NUCLEOTIDE SEQUENCE [LARGE SCALE GENOMIC DNA]</scope>
    <source>
        <strain evidence="6 7">DSM 11827</strain>
    </source>
</reference>
<accession>G4T6Z7</accession>
<evidence type="ECO:0000313" key="6">
    <source>
        <dbReference type="EMBL" id="CCA67054.1"/>
    </source>
</evidence>
<dbReference type="SUPFAM" id="SSF52777">
    <property type="entry name" value="CoA-dependent acyltransferases"/>
    <property type="match status" value="2"/>
</dbReference>
<organism evidence="6 7">
    <name type="scientific">Serendipita indica (strain DSM 11827)</name>
    <name type="common">Root endophyte fungus</name>
    <name type="synonym">Piriformospora indica</name>
    <dbReference type="NCBI Taxonomy" id="1109443"/>
    <lineage>
        <taxon>Eukaryota</taxon>
        <taxon>Fungi</taxon>
        <taxon>Dikarya</taxon>
        <taxon>Basidiomycota</taxon>
        <taxon>Agaricomycotina</taxon>
        <taxon>Agaricomycetes</taxon>
        <taxon>Sebacinales</taxon>
        <taxon>Serendipitaceae</taxon>
        <taxon>Serendipita</taxon>
    </lineage>
</organism>
<proteinExistence type="inferred from homology"/>
<feature type="active site" description="Proton acceptor" evidence="4">
    <location>
        <position position="349"/>
    </location>
</feature>
<evidence type="ECO:0000256" key="1">
    <source>
        <dbReference type="ARBA" id="ARBA00005232"/>
    </source>
</evidence>
<dbReference type="InterPro" id="IPR039551">
    <property type="entry name" value="Cho/carn_acyl_trans"/>
</dbReference>
<evidence type="ECO:0000256" key="2">
    <source>
        <dbReference type="ARBA" id="ARBA00022679"/>
    </source>
</evidence>
<feature type="domain" description="Choline/carnitine acyltransferase" evidence="5">
    <location>
        <begin position="26"/>
        <end position="617"/>
    </location>
</feature>
<dbReference type="PANTHER" id="PTHR22589">
    <property type="entry name" value="CARNITINE O-ACYLTRANSFERASE"/>
    <property type="match status" value="1"/>
</dbReference>
<sequence length="650" mass="73987">MLFALLHTRASSELATFHYQQSLPRLPLPPLRNTLDKYLQSLEPYFILNERNGRGRRSEARARRRKLADEFEQGLGVTCQQRLQELVKNAPYNWLDDAFWLRKAYLESRSSLLVQSNWWLALQDDETVPASVRLDPQPELFNEWQLRRASWLVKRMLSFKDRLDQERIPPDLVRTVPLCMSHYKRMFNMTRIPAVGCDILHKASTSNPSAHQIVVFANGNMFLVDAYESNGTFSGTDLIYRRLKACARLARSRPNVAVAILTNRDYLMQLSPRNRLNLWNIDSSLFCLSLESTRSRLQNETIADSVTNPRWDDHLHNTAYGRDGQDRWLDKTITISLESNTRFGMMGEHSPCDALVPSILGDYCVEEPINLSEFSVDNLAIPEEGDGWKSITWDIDSYITDECRRVAADAKALVDDSDDSQLWFEDYGVNWIKQVAKLSPDAYIQMALQMAWMKDQGRPTAVYETASTRLFLHGRTEVIRSLSQESLAFVQSMNDEISSPAERLRLLMAAIKAHNTYTRDASTGQGIDRHLMALRLVMAPGESSELFQDELFAQSQEWKLSTSGLSSGDRFIGTGFGSPYPDGYGINYLAGGEILKFGIESKHSCPTTSTLAFKHALVASLREMRTTCEKGYIELERGKEMTEGAIQARL</sequence>
<comment type="similarity">
    <text evidence="1">Belongs to the carnitine/choline acetyltransferase family.</text>
</comment>
<comment type="caution">
    <text evidence="6">The sequence shown here is derived from an EMBL/GenBank/DDBJ whole genome shotgun (WGS) entry which is preliminary data.</text>
</comment>
<dbReference type="AlphaFoldDB" id="G4T6Z7"/>
<dbReference type="eggNOG" id="KOG3717">
    <property type="taxonomic scope" value="Eukaryota"/>
</dbReference>
<dbReference type="InParanoid" id="G4T6Z7"/>
<dbReference type="Pfam" id="PF00755">
    <property type="entry name" value="Carn_acyltransf"/>
    <property type="match status" value="1"/>
</dbReference>
<dbReference type="PROSITE" id="PS00439">
    <property type="entry name" value="ACYLTRANSF_C_1"/>
    <property type="match status" value="1"/>
</dbReference>
<dbReference type="OMA" id="FIKQQKC"/>
<dbReference type="HOGENOM" id="CLU_013513_5_0_1"/>
<dbReference type="STRING" id="1109443.G4T6Z7"/>
<evidence type="ECO:0000256" key="4">
    <source>
        <dbReference type="PIRSR" id="PIRSR600542-1"/>
    </source>
</evidence>
<keyword evidence="7" id="KW-1185">Reference proteome</keyword>
<gene>
    <name evidence="6" type="ORF">PIIN_00891</name>
</gene>
<evidence type="ECO:0000313" key="7">
    <source>
        <dbReference type="Proteomes" id="UP000007148"/>
    </source>
</evidence>
<evidence type="ECO:0000259" key="5">
    <source>
        <dbReference type="Pfam" id="PF00755"/>
    </source>
</evidence>
<dbReference type="EMBL" id="CAFZ01000009">
    <property type="protein sequence ID" value="CCA67054.1"/>
    <property type="molecule type" value="Genomic_DNA"/>
</dbReference>
<name>G4T6Z7_SERID</name>
<dbReference type="Gene3D" id="3.30.559.70">
    <property type="entry name" value="Choline/Carnitine o-acyltransferase, domain 2"/>
    <property type="match status" value="1"/>
</dbReference>
<dbReference type="InterPro" id="IPR023213">
    <property type="entry name" value="CAT-like_dom_sf"/>
</dbReference>
<dbReference type="Gene3D" id="3.30.559.10">
    <property type="entry name" value="Chloramphenicol acetyltransferase-like domain"/>
    <property type="match status" value="1"/>
</dbReference>
<dbReference type="PANTHER" id="PTHR22589:SF107">
    <property type="entry name" value="CHOLINE_CARNITINE ACYLTRANSFERASE DOMAIN-CONTAINING PROTEIN"/>
    <property type="match status" value="1"/>
</dbReference>
<keyword evidence="2 6" id="KW-0808">Transferase</keyword>
<dbReference type="InterPro" id="IPR042231">
    <property type="entry name" value="Cho/carn_acyl_trans_2"/>
</dbReference>
<protein>
    <submittedName>
        <fullName evidence="6">Related to CAT2-Carnitine O-acetyltransferase</fullName>
    </submittedName>
</protein>
<keyword evidence="3" id="KW-0012">Acyltransferase</keyword>
<dbReference type="InterPro" id="IPR000542">
    <property type="entry name" value="Carn_acyl_trans"/>
</dbReference>